<protein>
    <submittedName>
        <fullName evidence="3">Caspase family protein</fullName>
    </submittedName>
</protein>
<dbReference type="InterPro" id="IPR001680">
    <property type="entry name" value="WD40_rpt"/>
</dbReference>
<evidence type="ECO:0000256" key="1">
    <source>
        <dbReference type="PROSITE-ProRule" id="PRU00221"/>
    </source>
</evidence>
<dbReference type="AlphaFoldDB" id="A0A8X8KSP1"/>
<dbReference type="PROSITE" id="PS00018">
    <property type="entry name" value="EF_HAND_1"/>
    <property type="match status" value="1"/>
</dbReference>
<keyword evidence="4" id="KW-1185">Reference proteome</keyword>
<comment type="caution">
    <text evidence="3">The sequence shown here is derived from an EMBL/GenBank/DDBJ whole genome shotgun (WGS) entry which is preliminary data.</text>
</comment>
<dbReference type="Pfam" id="PF00656">
    <property type="entry name" value="Peptidase_C14"/>
    <property type="match status" value="1"/>
</dbReference>
<evidence type="ECO:0000313" key="4">
    <source>
        <dbReference type="Proteomes" id="UP000484076"/>
    </source>
</evidence>
<dbReference type="PANTHER" id="PTHR19879:SF9">
    <property type="entry name" value="TRANSCRIPTION INITIATION FACTOR TFIID SUBUNIT 5"/>
    <property type="match status" value="1"/>
</dbReference>
<dbReference type="PROSITE" id="PS50294">
    <property type="entry name" value="WD_REPEATS_REGION"/>
    <property type="match status" value="1"/>
</dbReference>
<dbReference type="Proteomes" id="UP000484076">
    <property type="component" value="Unassembled WGS sequence"/>
</dbReference>
<dbReference type="InterPro" id="IPR015943">
    <property type="entry name" value="WD40/YVTN_repeat-like_dom_sf"/>
</dbReference>
<dbReference type="Gene3D" id="3.40.50.1460">
    <property type="match status" value="1"/>
</dbReference>
<feature type="repeat" description="WD" evidence="1">
    <location>
        <begin position="1"/>
        <end position="23"/>
    </location>
</feature>
<dbReference type="SMART" id="SM00320">
    <property type="entry name" value="WD40"/>
    <property type="match status" value="1"/>
</dbReference>
<evidence type="ECO:0000259" key="2">
    <source>
        <dbReference type="Pfam" id="PF00656"/>
    </source>
</evidence>
<dbReference type="SUPFAM" id="SSF52129">
    <property type="entry name" value="Caspase-like"/>
    <property type="match status" value="1"/>
</dbReference>
<feature type="repeat" description="WD" evidence="1">
    <location>
        <begin position="24"/>
        <end position="56"/>
    </location>
</feature>
<gene>
    <name evidence="3" type="ORF">GEU84_020270</name>
</gene>
<dbReference type="GO" id="GO:0004197">
    <property type="term" value="F:cysteine-type endopeptidase activity"/>
    <property type="evidence" value="ECO:0007669"/>
    <property type="project" value="InterPro"/>
</dbReference>
<accession>A0A8X8KSP1</accession>
<dbReference type="EMBL" id="WHUT02000020">
    <property type="protein sequence ID" value="NUB46732.1"/>
    <property type="molecule type" value="Genomic_DNA"/>
</dbReference>
<reference evidence="3" key="1">
    <citation type="submission" date="2020-05" db="EMBL/GenBank/DDBJ databases">
        <title>Fertoebacter nigrum gen. nov., sp. nov., a new member of the family Rhodobacteraceae.</title>
        <authorList>
            <person name="Szuroczki S."/>
            <person name="Abbaszade G."/>
            <person name="Buni D."/>
            <person name="Schumann P."/>
            <person name="Toth E."/>
        </authorList>
    </citation>
    <scope>NUCLEOTIDE SEQUENCE</scope>
    <source>
        <strain evidence="3">RG-N-1a</strain>
    </source>
</reference>
<dbReference type="InterPro" id="IPR018247">
    <property type="entry name" value="EF_Hand_1_Ca_BS"/>
</dbReference>
<proteinExistence type="predicted"/>
<dbReference type="InterPro" id="IPR029030">
    <property type="entry name" value="Caspase-like_dom_sf"/>
</dbReference>
<dbReference type="InterPro" id="IPR011600">
    <property type="entry name" value="Pept_C14_caspase"/>
</dbReference>
<dbReference type="InterPro" id="IPR036322">
    <property type="entry name" value="WD40_repeat_dom_sf"/>
</dbReference>
<sequence length="339" mass="36506">MLTGSDYNTVWLWDTETAEQPRTFGGHTRSVYSLAFSPNGRLIATASGDGTVRIWSNPVGPAPTTQAVAPQAESVERRTGVPRPNALVLVIGNKNYAHAPEVRFADRDAKAMADWFRDVLGVLPENVLEEHDASSVRMAQLFGTSAVPKGEIHNRARFADEVIVYYSGHGVPFVPEQGRPLGHLLPVDVPAAEPRFGGYPLDLLIAQLQLLPVNQVTVLLDACFSGLTQGEGGAVPMTSAGFAVGVAAPVHEAKVSVLSATAFEQPQFAHWLVDRQHGAFTWYALEGLGGAADRDGDDRIGFRELGTYIDERLAKSGLQQTPSFTRSSGDPLIVELARP</sequence>
<name>A0A8X8KSP1_9RHOB</name>
<dbReference type="PROSITE" id="PS50082">
    <property type="entry name" value="WD_REPEATS_2"/>
    <property type="match status" value="2"/>
</dbReference>
<dbReference type="GO" id="GO:0006508">
    <property type="term" value="P:proteolysis"/>
    <property type="evidence" value="ECO:0007669"/>
    <property type="project" value="InterPro"/>
</dbReference>
<dbReference type="Pfam" id="PF00400">
    <property type="entry name" value="WD40"/>
    <property type="match status" value="1"/>
</dbReference>
<organism evidence="3 4">
    <name type="scientific">Fertoeibacter niger</name>
    <dbReference type="NCBI Taxonomy" id="2656921"/>
    <lineage>
        <taxon>Bacteria</taxon>
        <taxon>Pseudomonadati</taxon>
        <taxon>Pseudomonadota</taxon>
        <taxon>Alphaproteobacteria</taxon>
        <taxon>Rhodobacterales</taxon>
        <taxon>Paracoccaceae</taxon>
        <taxon>Fertoeibacter</taxon>
    </lineage>
</organism>
<feature type="domain" description="Peptidase C14 caspase" evidence="2">
    <location>
        <begin position="87"/>
        <end position="327"/>
    </location>
</feature>
<dbReference type="SUPFAM" id="SSF50978">
    <property type="entry name" value="WD40 repeat-like"/>
    <property type="match status" value="1"/>
</dbReference>
<dbReference type="Gene3D" id="2.130.10.10">
    <property type="entry name" value="YVTN repeat-like/Quinoprotein amine dehydrogenase"/>
    <property type="match status" value="1"/>
</dbReference>
<evidence type="ECO:0000313" key="3">
    <source>
        <dbReference type="EMBL" id="NUB46732.1"/>
    </source>
</evidence>
<dbReference type="PANTHER" id="PTHR19879">
    <property type="entry name" value="TRANSCRIPTION INITIATION FACTOR TFIID"/>
    <property type="match status" value="1"/>
</dbReference>
<keyword evidence="1" id="KW-0853">WD repeat</keyword>